<protein>
    <submittedName>
        <fullName evidence="2">Uncharacterized protein</fullName>
    </submittedName>
</protein>
<keyword evidence="3" id="KW-1185">Reference proteome</keyword>
<comment type="caution">
    <text evidence="2">The sequence shown here is derived from an EMBL/GenBank/DDBJ whole genome shotgun (WGS) entry which is preliminary data.</text>
</comment>
<sequence>MKHVRVADISTFIVNYFSYSYATPLPDAICITRGNYHMKGRVGVATQRTCRVSCQKPNAAARRSEERLGSASIFYGRLQRMVGVRFTADGMTADVLEARMYKYLADATVPSVASQVSAIFSVAALWVWQKFRTRSIAGSGMPMGTKTVIPGVRPLWRGLDCSLHGSRNASRKWVLSEVLHDVLSEVIHELLCDVIHDVLSEVLHEVLNEVLCEVLSEAVSEVLSDMMIVVLVWYYVVLLESRWSKQCVELVEQVVEQVEQGVEQVDQGVEKVDQCVEQVEQASTQALACKPLAIKLASQTMQVDLGNKGIHRLVQEPESYRSAHLGGFSGHLVRPTPNRENTSHAALRYPLLPGYLVIVAVSQFEEYSFERALFRTTWRERCFAPSYALALEEIWANLNIEVLRTDEGDEVSMERRRGGRVGETGDPREDPPTNGIVRHDSHMRGSGVVRPGIEPGSLCWEGSTLTAQPPPPHKKKRLCQISTFIFLKIRATLSAVLMKEDEKLALGKARCSVPPGSGLILARLGAAELACHPPPNPPASRSVLLTPAGWTLKSSETRDSWNSARFTVQKPTETWHPSFTSTAYLNARSHLEAYSGQQILSSKFWVAGLWGGVGEGRVCEGEWGITCHWLLATAMMEW</sequence>
<proteinExistence type="predicted"/>
<evidence type="ECO:0000313" key="2">
    <source>
        <dbReference type="EMBL" id="KAJ8874431.1"/>
    </source>
</evidence>
<dbReference type="Proteomes" id="UP001159363">
    <property type="component" value="Chromosome 9"/>
</dbReference>
<gene>
    <name evidence="2" type="ORF">PR048_025280</name>
</gene>
<name>A0ABQ9GR08_9NEOP</name>
<feature type="region of interest" description="Disordered" evidence="1">
    <location>
        <begin position="411"/>
        <end position="446"/>
    </location>
</feature>
<feature type="compositionally biased region" description="Basic and acidic residues" evidence="1">
    <location>
        <begin position="423"/>
        <end position="443"/>
    </location>
</feature>
<dbReference type="EMBL" id="JARBHB010000010">
    <property type="protein sequence ID" value="KAJ8874431.1"/>
    <property type="molecule type" value="Genomic_DNA"/>
</dbReference>
<organism evidence="2 3">
    <name type="scientific">Dryococelus australis</name>
    <dbReference type="NCBI Taxonomy" id="614101"/>
    <lineage>
        <taxon>Eukaryota</taxon>
        <taxon>Metazoa</taxon>
        <taxon>Ecdysozoa</taxon>
        <taxon>Arthropoda</taxon>
        <taxon>Hexapoda</taxon>
        <taxon>Insecta</taxon>
        <taxon>Pterygota</taxon>
        <taxon>Neoptera</taxon>
        <taxon>Polyneoptera</taxon>
        <taxon>Phasmatodea</taxon>
        <taxon>Verophasmatodea</taxon>
        <taxon>Anareolatae</taxon>
        <taxon>Phasmatidae</taxon>
        <taxon>Eurycanthinae</taxon>
        <taxon>Dryococelus</taxon>
    </lineage>
</organism>
<evidence type="ECO:0000313" key="3">
    <source>
        <dbReference type="Proteomes" id="UP001159363"/>
    </source>
</evidence>
<reference evidence="2 3" key="1">
    <citation type="submission" date="2023-02" db="EMBL/GenBank/DDBJ databases">
        <title>LHISI_Scaffold_Assembly.</title>
        <authorList>
            <person name="Stuart O.P."/>
            <person name="Cleave R."/>
            <person name="Magrath M.J.L."/>
            <person name="Mikheyev A.S."/>
        </authorList>
    </citation>
    <scope>NUCLEOTIDE SEQUENCE [LARGE SCALE GENOMIC DNA]</scope>
    <source>
        <strain evidence="2">Daus_M_001</strain>
        <tissue evidence="2">Leg muscle</tissue>
    </source>
</reference>
<accession>A0ABQ9GR08</accession>
<evidence type="ECO:0000256" key="1">
    <source>
        <dbReference type="SAM" id="MobiDB-lite"/>
    </source>
</evidence>